<dbReference type="PROSITE" id="PS50943">
    <property type="entry name" value="HTH_CROC1"/>
    <property type="match status" value="1"/>
</dbReference>
<sequence>MNIGDKLLYLRNRSGCSQETLADALDVSRQTVSKWELGQSLPDAEKIVAISNYFSVTTDFLLRDTSPVKIEKNLDRIVIEFANSAADLDQISRALVDIARDGIIDEEERIRLFEMVKTVDNIIPAISEIKTLLNM</sequence>
<evidence type="ECO:0000313" key="4">
    <source>
        <dbReference type="Proteomes" id="UP000021369"/>
    </source>
</evidence>
<dbReference type="OrthoDB" id="9815852at2"/>
<feature type="domain" description="HTH cro/C1-type" evidence="2">
    <location>
        <begin position="7"/>
        <end position="61"/>
    </location>
</feature>
<dbReference type="Pfam" id="PF01381">
    <property type="entry name" value="HTH_3"/>
    <property type="match status" value="1"/>
</dbReference>
<dbReference type="EMBL" id="JEOB01000002">
    <property type="protein sequence ID" value="EXM39458.1"/>
    <property type="molecule type" value="Genomic_DNA"/>
</dbReference>
<evidence type="ECO:0000313" key="3">
    <source>
        <dbReference type="EMBL" id="EXM39458.1"/>
    </source>
</evidence>
<dbReference type="RefSeq" id="WP_024857772.1">
    <property type="nucleotide sequence ID" value="NZ_JEOB01000002.1"/>
</dbReference>
<dbReference type="Proteomes" id="UP000021369">
    <property type="component" value="Unassembled WGS sequence"/>
</dbReference>
<dbReference type="GO" id="GO:0003677">
    <property type="term" value="F:DNA binding"/>
    <property type="evidence" value="ECO:0007669"/>
    <property type="project" value="UniProtKB-KW"/>
</dbReference>
<dbReference type="AlphaFoldDB" id="A0A011VY25"/>
<dbReference type="InterPro" id="IPR001387">
    <property type="entry name" value="Cro/C1-type_HTH"/>
</dbReference>
<keyword evidence="1 3" id="KW-0238">DNA-binding</keyword>
<dbReference type="CDD" id="cd00093">
    <property type="entry name" value="HTH_XRE"/>
    <property type="match status" value="1"/>
</dbReference>
<evidence type="ECO:0000259" key="2">
    <source>
        <dbReference type="PROSITE" id="PS50943"/>
    </source>
</evidence>
<dbReference type="Gene3D" id="1.10.260.40">
    <property type="entry name" value="lambda repressor-like DNA-binding domains"/>
    <property type="match status" value="1"/>
</dbReference>
<proteinExistence type="predicted"/>
<dbReference type="InterPro" id="IPR010982">
    <property type="entry name" value="Lambda_DNA-bd_dom_sf"/>
</dbReference>
<dbReference type="PANTHER" id="PTHR46558">
    <property type="entry name" value="TRACRIPTIONAL REGULATORY PROTEIN-RELATED-RELATED"/>
    <property type="match status" value="1"/>
</dbReference>
<accession>A0A011VY25</accession>
<reference evidence="3 4" key="1">
    <citation type="submission" date="2013-06" db="EMBL/GenBank/DDBJ databases">
        <title>Rumen cellulosomics: divergent fiber-degrading strategies revealed by comparative genome-wide analysis of six Ruminococcal strains.</title>
        <authorList>
            <person name="Dassa B."/>
            <person name="Borovok I."/>
            <person name="Lamed R."/>
            <person name="Flint H."/>
            <person name="Yeoman C.J."/>
            <person name="White B."/>
            <person name="Bayer E.A."/>
        </authorList>
    </citation>
    <scope>NUCLEOTIDE SEQUENCE [LARGE SCALE GENOMIC DNA]</scope>
    <source>
        <strain evidence="3 4">SY3</strain>
    </source>
</reference>
<gene>
    <name evidence="3" type="ORF">RASY3_06045</name>
</gene>
<dbReference type="SUPFAM" id="SSF47413">
    <property type="entry name" value="lambda repressor-like DNA-binding domains"/>
    <property type="match status" value="1"/>
</dbReference>
<protein>
    <submittedName>
        <fullName evidence="3">DNA-binding protein</fullName>
    </submittedName>
</protein>
<organism evidence="3 4">
    <name type="scientific">Ruminococcus albus SY3</name>
    <dbReference type="NCBI Taxonomy" id="1341156"/>
    <lineage>
        <taxon>Bacteria</taxon>
        <taxon>Bacillati</taxon>
        <taxon>Bacillota</taxon>
        <taxon>Clostridia</taxon>
        <taxon>Eubacteriales</taxon>
        <taxon>Oscillospiraceae</taxon>
        <taxon>Ruminococcus</taxon>
    </lineage>
</organism>
<dbReference type="PANTHER" id="PTHR46558:SF13">
    <property type="entry name" value="HTH-TYPE TRANSCRIPTIONAL REGULATOR IMMR"/>
    <property type="match status" value="1"/>
</dbReference>
<keyword evidence="4" id="KW-1185">Reference proteome</keyword>
<name>A0A011VY25_RUMAL</name>
<dbReference type="SMART" id="SM00530">
    <property type="entry name" value="HTH_XRE"/>
    <property type="match status" value="1"/>
</dbReference>
<dbReference type="PATRIC" id="fig|1341156.4.peg.1622"/>
<evidence type="ECO:0000256" key="1">
    <source>
        <dbReference type="ARBA" id="ARBA00023125"/>
    </source>
</evidence>
<comment type="caution">
    <text evidence="3">The sequence shown here is derived from an EMBL/GenBank/DDBJ whole genome shotgun (WGS) entry which is preliminary data.</text>
</comment>